<reference evidence="3" key="2">
    <citation type="journal article" date="2017" name="Nat. Plants">
        <title>The Aegilops tauschii genome reveals multiple impacts of transposons.</title>
        <authorList>
            <person name="Zhao G."/>
            <person name="Zou C."/>
            <person name="Li K."/>
            <person name="Wang K."/>
            <person name="Li T."/>
            <person name="Gao L."/>
            <person name="Zhang X."/>
            <person name="Wang H."/>
            <person name="Yang Z."/>
            <person name="Liu X."/>
            <person name="Jiang W."/>
            <person name="Mao L."/>
            <person name="Kong X."/>
            <person name="Jiao Y."/>
            <person name="Jia J."/>
        </authorList>
    </citation>
    <scope>NUCLEOTIDE SEQUENCE [LARGE SCALE GENOMIC DNA]</scope>
    <source>
        <strain evidence="3">cv. AL8/78</strain>
    </source>
</reference>
<dbReference type="Pfam" id="PF12937">
    <property type="entry name" value="F-box-like"/>
    <property type="match status" value="1"/>
</dbReference>
<evidence type="ECO:0000313" key="2">
    <source>
        <dbReference type="EnsemblPlants" id="AET5Gv20047200.5"/>
    </source>
</evidence>
<reference evidence="2" key="4">
    <citation type="submission" date="2019-03" db="UniProtKB">
        <authorList>
            <consortium name="EnsemblPlants"/>
        </authorList>
    </citation>
    <scope>IDENTIFICATION</scope>
</reference>
<dbReference type="PANTHER" id="PTHR31264">
    <property type="entry name" value="OS07G0554500 PROTEIN-RELATED"/>
    <property type="match status" value="1"/>
</dbReference>
<dbReference type="Gene3D" id="1.20.1280.50">
    <property type="match status" value="1"/>
</dbReference>
<dbReference type="SUPFAM" id="SSF81383">
    <property type="entry name" value="F-box domain"/>
    <property type="match status" value="1"/>
</dbReference>
<dbReference type="AlphaFoldDB" id="A0A453JHP5"/>
<dbReference type="Gramene" id="AET5Gv20047200.1">
    <property type="protein sequence ID" value="AET5Gv20047200.1"/>
    <property type="gene ID" value="AET5Gv20047200"/>
</dbReference>
<dbReference type="STRING" id="200361.A0A453JHP5"/>
<feature type="domain" description="F-box" evidence="1">
    <location>
        <begin position="5"/>
        <end position="55"/>
    </location>
</feature>
<sequence length="293" mass="32945">KNGRQMALPAIPNELLADIFLRLSTSEDLIRASAACFSFRRLVADRAFLRRFRKLHPPPLLGFFDYRGFHPAEPPHPYAPAASAVADDDLNFGFLPGSSLDWTMREVRDGRVLLDRPGRHEPLFKETVVCDPLHQQYLLLPPIPGDVAASVAVQLLIERGGFADCFLVPSGDKEEPDATEETSFRVIWLVVLENKPVALVFSSCTGQWRAITPLIWSLPGLQLSTWKFWFVSRHYAHGCFYWISGASTGFQVRLKNCSCLTSGGWSSPWLITHPVPDIWAMMWPSRRQAKAGL</sequence>
<organism evidence="2 3">
    <name type="scientific">Aegilops tauschii subsp. strangulata</name>
    <name type="common">Goatgrass</name>
    <dbReference type="NCBI Taxonomy" id="200361"/>
    <lineage>
        <taxon>Eukaryota</taxon>
        <taxon>Viridiplantae</taxon>
        <taxon>Streptophyta</taxon>
        <taxon>Embryophyta</taxon>
        <taxon>Tracheophyta</taxon>
        <taxon>Spermatophyta</taxon>
        <taxon>Magnoliopsida</taxon>
        <taxon>Liliopsida</taxon>
        <taxon>Poales</taxon>
        <taxon>Poaceae</taxon>
        <taxon>BOP clade</taxon>
        <taxon>Pooideae</taxon>
        <taxon>Triticodae</taxon>
        <taxon>Triticeae</taxon>
        <taxon>Triticinae</taxon>
        <taxon>Aegilops</taxon>
    </lineage>
</organism>
<protein>
    <recommendedName>
        <fullName evidence="1">F-box domain-containing protein</fullName>
    </recommendedName>
</protein>
<dbReference type="InterPro" id="IPR001810">
    <property type="entry name" value="F-box_dom"/>
</dbReference>
<dbReference type="PROSITE" id="PS50181">
    <property type="entry name" value="FBOX"/>
    <property type="match status" value="1"/>
</dbReference>
<evidence type="ECO:0000259" key="1">
    <source>
        <dbReference type="PROSITE" id="PS50181"/>
    </source>
</evidence>
<reference evidence="2" key="3">
    <citation type="journal article" date="2017" name="Nature">
        <title>Genome sequence of the progenitor of the wheat D genome Aegilops tauschii.</title>
        <authorList>
            <person name="Luo M.C."/>
            <person name="Gu Y.Q."/>
            <person name="Puiu D."/>
            <person name="Wang H."/>
            <person name="Twardziok S.O."/>
            <person name="Deal K.R."/>
            <person name="Huo N."/>
            <person name="Zhu T."/>
            <person name="Wang L."/>
            <person name="Wang Y."/>
            <person name="McGuire P.E."/>
            <person name="Liu S."/>
            <person name="Long H."/>
            <person name="Ramasamy R.K."/>
            <person name="Rodriguez J.C."/>
            <person name="Van S.L."/>
            <person name="Yuan L."/>
            <person name="Wang Z."/>
            <person name="Xia Z."/>
            <person name="Xiao L."/>
            <person name="Anderson O.D."/>
            <person name="Ouyang S."/>
            <person name="Liang Y."/>
            <person name="Zimin A.V."/>
            <person name="Pertea G."/>
            <person name="Qi P."/>
            <person name="Bennetzen J.L."/>
            <person name="Dai X."/>
            <person name="Dawson M.W."/>
            <person name="Muller H.G."/>
            <person name="Kugler K."/>
            <person name="Rivarola-Duarte L."/>
            <person name="Spannagl M."/>
            <person name="Mayer K.F.X."/>
            <person name="Lu F.H."/>
            <person name="Bevan M.W."/>
            <person name="Leroy P."/>
            <person name="Li P."/>
            <person name="You F.M."/>
            <person name="Sun Q."/>
            <person name="Liu Z."/>
            <person name="Lyons E."/>
            <person name="Wicker T."/>
            <person name="Salzberg S.L."/>
            <person name="Devos K.M."/>
            <person name="Dvorak J."/>
        </authorList>
    </citation>
    <scope>NUCLEOTIDE SEQUENCE [LARGE SCALE GENOMIC DNA]</scope>
    <source>
        <strain evidence="2">cv. AL8/78</strain>
    </source>
</reference>
<evidence type="ECO:0000313" key="3">
    <source>
        <dbReference type="Proteomes" id="UP000015105"/>
    </source>
</evidence>
<dbReference type="Proteomes" id="UP000015105">
    <property type="component" value="Chromosome 5D"/>
</dbReference>
<dbReference type="EnsemblPlants" id="AET5Gv20047200.5">
    <property type="protein sequence ID" value="AET5Gv20047200.5"/>
    <property type="gene ID" value="AET5Gv20047200"/>
</dbReference>
<accession>A0A453JHP5</accession>
<reference evidence="3" key="1">
    <citation type="journal article" date="2014" name="Science">
        <title>Ancient hybridizations among the ancestral genomes of bread wheat.</title>
        <authorList>
            <consortium name="International Wheat Genome Sequencing Consortium,"/>
            <person name="Marcussen T."/>
            <person name="Sandve S.R."/>
            <person name="Heier L."/>
            <person name="Spannagl M."/>
            <person name="Pfeifer M."/>
            <person name="Jakobsen K.S."/>
            <person name="Wulff B.B."/>
            <person name="Steuernagel B."/>
            <person name="Mayer K.F."/>
            <person name="Olsen O.A."/>
        </authorList>
    </citation>
    <scope>NUCLEOTIDE SEQUENCE [LARGE SCALE GENOMIC DNA]</scope>
    <source>
        <strain evidence="3">cv. AL8/78</strain>
    </source>
</reference>
<dbReference type="PANTHER" id="PTHR31264:SF23">
    <property type="entry name" value="F-BOX DOMAIN-CONTAINING PROTEIN"/>
    <property type="match status" value="1"/>
</dbReference>
<proteinExistence type="predicted"/>
<keyword evidence="3" id="KW-1185">Reference proteome</keyword>
<dbReference type="InterPro" id="IPR036047">
    <property type="entry name" value="F-box-like_dom_sf"/>
</dbReference>
<name>A0A453JHP5_AEGTS</name>
<dbReference type="Gramene" id="AET5Gv20047200.5">
    <property type="protein sequence ID" value="AET5Gv20047200.5"/>
    <property type="gene ID" value="AET5Gv20047200"/>
</dbReference>
<dbReference type="EnsemblPlants" id="AET5Gv20047200.1">
    <property type="protein sequence ID" value="AET5Gv20047200.1"/>
    <property type="gene ID" value="AET5Gv20047200"/>
</dbReference>
<reference evidence="2" key="5">
    <citation type="journal article" date="2021" name="G3 (Bethesda)">
        <title>Aegilops tauschii genome assembly Aet v5.0 features greater sequence contiguity and improved annotation.</title>
        <authorList>
            <person name="Wang L."/>
            <person name="Zhu T."/>
            <person name="Rodriguez J.C."/>
            <person name="Deal K.R."/>
            <person name="Dubcovsky J."/>
            <person name="McGuire P.E."/>
            <person name="Lux T."/>
            <person name="Spannagl M."/>
            <person name="Mayer K.F.X."/>
            <person name="Baldrich P."/>
            <person name="Meyers B.C."/>
            <person name="Huo N."/>
            <person name="Gu Y.Q."/>
            <person name="Zhou H."/>
            <person name="Devos K.M."/>
            <person name="Bennetzen J.L."/>
            <person name="Unver T."/>
            <person name="Budak H."/>
            <person name="Gulick P.J."/>
            <person name="Galiba G."/>
            <person name="Kalapos B."/>
            <person name="Nelson D.R."/>
            <person name="Li P."/>
            <person name="You F.M."/>
            <person name="Luo M.C."/>
            <person name="Dvorak J."/>
        </authorList>
    </citation>
    <scope>NUCLEOTIDE SEQUENCE [LARGE SCALE GENOMIC DNA]</scope>
    <source>
        <strain evidence="2">cv. AL8/78</strain>
    </source>
</reference>